<reference evidence="1" key="2">
    <citation type="submission" date="2021-09" db="EMBL/GenBank/DDBJ databases">
        <authorList>
            <person name="Gilroy R."/>
        </authorList>
    </citation>
    <scope>NUCLEOTIDE SEQUENCE</scope>
    <source>
        <strain evidence="1">CHK193-16274</strain>
    </source>
</reference>
<accession>A0A921KI55</accession>
<organism evidence="1 2">
    <name type="scientific">Thomasclavelia spiroformis</name>
    <dbReference type="NCBI Taxonomy" id="29348"/>
    <lineage>
        <taxon>Bacteria</taxon>
        <taxon>Bacillati</taxon>
        <taxon>Bacillota</taxon>
        <taxon>Erysipelotrichia</taxon>
        <taxon>Erysipelotrichales</taxon>
        <taxon>Coprobacillaceae</taxon>
        <taxon>Thomasclavelia</taxon>
    </lineage>
</organism>
<sequence>MIEASEVYIPEIDEQKTILNGKKLCTKYQPLVERRIKKNLTIPMNSTSLIKFSNQVRKKSSFENKIVEKLDNEKDKVGQYIKNICEIQSKDAMLGELLMWKGFYGLTDSQISAKMKIAERTVRKYKPRAFYLLAIYNNRVSYIYQMTYEFHIN</sequence>
<protein>
    <submittedName>
        <fullName evidence="1">Uncharacterized protein</fullName>
    </submittedName>
</protein>
<name>A0A921KI55_9FIRM</name>
<comment type="caution">
    <text evidence="1">The sequence shown here is derived from an EMBL/GenBank/DDBJ whole genome shotgun (WGS) entry which is preliminary data.</text>
</comment>
<dbReference type="Proteomes" id="UP000749320">
    <property type="component" value="Unassembled WGS sequence"/>
</dbReference>
<proteinExistence type="predicted"/>
<gene>
    <name evidence="1" type="ORF">K8V91_03210</name>
</gene>
<evidence type="ECO:0000313" key="1">
    <source>
        <dbReference type="EMBL" id="HJF39908.1"/>
    </source>
</evidence>
<dbReference type="AlphaFoldDB" id="A0A921KI55"/>
<reference evidence="1" key="1">
    <citation type="journal article" date="2021" name="PeerJ">
        <title>Extensive microbial diversity within the chicken gut microbiome revealed by metagenomics and culture.</title>
        <authorList>
            <person name="Gilroy R."/>
            <person name="Ravi A."/>
            <person name="Getino M."/>
            <person name="Pursley I."/>
            <person name="Horton D.L."/>
            <person name="Alikhan N.F."/>
            <person name="Baker D."/>
            <person name="Gharbi K."/>
            <person name="Hall N."/>
            <person name="Watson M."/>
            <person name="Adriaenssens E.M."/>
            <person name="Foster-Nyarko E."/>
            <person name="Jarju S."/>
            <person name="Secka A."/>
            <person name="Antonio M."/>
            <person name="Oren A."/>
            <person name="Chaudhuri R.R."/>
            <person name="La Ragione R."/>
            <person name="Hildebrand F."/>
            <person name="Pallen M.J."/>
        </authorList>
    </citation>
    <scope>NUCLEOTIDE SEQUENCE</scope>
    <source>
        <strain evidence="1">CHK193-16274</strain>
    </source>
</reference>
<evidence type="ECO:0000313" key="2">
    <source>
        <dbReference type="Proteomes" id="UP000749320"/>
    </source>
</evidence>
<dbReference type="EMBL" id="DYWV01000110">
    <property type="protein sequence ID" value="HJF39908.1"/>
    <property type="molecule type" value="Genomic_DNA"/>
</dbReference>